<dbReference type="AlphaFoldDB" id="A0AA88H6Y1"/>
<dbReference type="GeneID" id="68099632"/>
<evidence type="ECO:0000259" key="3">
    <source>
        <dbReference type="SMART" id="SM00385"/>
    </source>
</evidence>
<feature type="transmembrane region" description="Helical" evidence="2">
    <location>
        <begin position="30"/>
        <end position="48"/>
    </location>
</feature>
<dbReference type="SMART" id="SM00385">
    <property type="entry name" value="CYCLIN"/>
    <property type="match status" value="1"/>
</dbReference>
<gene>
    <name evidence="4" type="ORF">C9374_007178</name>
</gene>
<comment type="caution">
    <text evidence="4">The sequence shown here is derived from an EMBL/GenBank/DDBJ whole genome shotgun (WGS) entry which is preliminary data.</text>
</comment>
<dbReference type="CDD" id="cd20534">
    <property type="entry name" value="CYCLIN_CCNM_CCNQ_rpt1"/>
    <property type="match status" value="1"/>
</dbReference>
<dbReference type="SUPFAM" id="SSF47954">
    <property type="entry name" value="Cyclin-like"/>
    <property type="match status" value="2"/>
</dbReference>
<dbReference type="InterPro" id="IPR048055">
    <property type="entry name" value="Cyclin-Q_first_cyclin_box"/>
</dbReference>
<reference evidence="4 5" key="1">
    <citation type="journal article" date="2018" name="BMC Genomics">
        <title>The genome of Naegleria lovaniensis, the basis for a comparative approach to unravel pathogenicity factors of the human pathogenic amoeba N. fowleri.</title>
        <authorList>
            <person name="Liechti N."/>
            <person name="Schurch N."/>
            <person name="Bruggmann R."/>
            <person name="Wittwer M."/>
        </authorList>
    </citation>
    <scope>NUCLEOTIDE SEQUENCE [LARGE SCALE GENOMIC DNA]</scope>
    <source>
        <strain evidence="4 5">ATCC 30569</strain>
    </source>
</reference>
<dbReference type="InterPro" id="IPR006671">
    <property type="entry name" value="Cyclin_N"/>
</dbReference>
<keyword evidence="1" id="KW-0195">Cyclin</keyword>
<evidence type="ECO:0000313" key="4">
    <source>
        <dbReference type="EMBL" id="KAG2393647.1"/>
    </source>
</evidence>
<dbReference type="InterPro" id="IPR036915">
    <property type="entry name" value="Cyclin-like_sf"/>
</dbReference>
<dbReference type="EMBL" id="PYSW02000002">
    <property type="protein sequence ID" value="KAG2393647.1"/>
    <property type="molecule type" value="Genomic_DNA"/>
</dbReference>
<dbReference type="Pfam" id="PF00134">
    <property type="entry name" value="Cyclin_N"/>
    <property type="match status" value="1"/>
</dbReference>
<evidence type="ECO:0000256" key="1">
    <source>
        <dbReference type="RuleBase" id="RU000383"/>
    </source>
</evidence>
<organism evidence="4 5">
    <name type="scientific">Naegleria lovaniensis</name>
    <name type="common">Amoeba</name>
    <dbReference type="NCBI Taxonomy" id="51637"/>
    <lineage>
        <taxon>Eukaryota</taxon>
        <taxon>Discoba</taxon>
        <taxon>Heterolobosea</taxon>
        <taxon>Tetramitia</taxon>
        <taxon>Eutetramitia</taxon>
        <taxon>Vahlkampfiidae</taxon>
        <taxon>Naegleria</taxon>
    </lineage>
</organism>
<keyword evidence="2" id="KW-0812">Transmembrane</keyword>
<keyword evidence="5" id="KW-1185">Reference proteome</keyword>
<dbReference type="GO" id="GO:0006357">
    <property type="term" value="P:regulation of transcription by RNA polymerase II"/>
    <property type="evidence" value="ECO:0007669"/>
    <property type="project" value="InterPro"/>
</dbReference>
<proteinExistence type="inferred from homology"/>
<protein>
    <recommendedName>
        <fullName evidence="3">Cyclin-like domain-containing protein</fullName>
    </recommendedName>
</protein>
<dbReference type="InterPro" id="IPR043198">
    <property type="entry name" value="Cyclin/Ssn8"/>
</dbReference>
<feature type="domain" description="Cyclin-like" evidence="3">
    <location>
        <begin position="25"/>
        <end position="118"/>
    </location>
</feature>
<name>A0AA88H6Y1_NAELO</name>
<evidence type="ECO:0000313" key="5">
    <source>
        <dbReference type="Proteomes" id="UP000816034"/>
    </source>
</evidence>
<keyword evidence="2" id="KW-1133">Transmembrane helix</keyword>
<dbReference type="PANTHER" id="PTHR10026">
    <property type="entry name" value="CYCLIN"/>
    <property type="match status" value="1"/>
</dbReference>
<comment type="similarity">
    <text evidence="1">Belongs to the cyclin family.</text>
</comment>
<accession>A0AA88H6Y1</accession>
<dbReference type="Gene3D" id="1.10.472.10">
    <property type="entry name" value="Cyclin-like"/>
    <property type="match status" value="2"/>
</dbReference>
<keyword evidence="2" id="KW-0472">Membrane</keyword>
<evidence type="ECO:0000256" key="2">
    <source>
        <dbReference type="SAM" id="Phobius"/>
    </source>
</evidence>
<dbReference type="GO" id="GO:0016538">
    <property type="term" value="F:cyclin-dependent protein serine/threonine kinase regulator activity"/>
    <property type="evidence" value="ECO:0007669"/>
    <property type="project" value="InterPro"/>
</dbReference>
<dbReference type="RefSeq" id="XP_044555541.1">
    <property type="nucleotide sequence ID" value="XM_044697120.1"/>
</dbReference>
<dbReference type="InterPro" id="IPR013763">
    <property type="entry name" value="Cyclin-like_dom"/>
</dbReference>
<dbReference type="Proteomes" id="UP000816034">
    <property type="component" value="Unassembled WGS sequence"/>
</dbReference>
<sequence length="239" mass="28462">MMQRRERENTHQDDESEFILKEMIKLIRRMCFMLELSPITSCTALYYFHYYCLKFVEHEEYDITLIACACVFLACKTEEQVRRVRDVINCMRKALNPESEPLELWHDELFNLKDCVIGYESVMMRCLKFRLTINHPFKYILGYCKALQGFNFKAENYFVQFCFQLAHKAYDTTCCVKYNCYELATSMIFLAAQLLDIKELVPSENELASQNCEKPQWFTVFNVDHRTILEITSQVREVV</sequence>